<dbReference type="EMBL" id="CP054856">
    <property type="protein sequence ID" value="QVM85811.1"/>
    <property type="molecule type" value="Genomic_DNA"/>
</dbReference>
<gene>
    <name evidence="10" type="ORF">HT578_20770</name>
</gene>
<keyword evidence="11" id="KW-1185">Reference proteome</keyword>
<comment type="similarity">
    <text evidence="2 8">Belongs to the TonB-dependent receptor family.</text>
</comment>
<dbReference type="PANTHER" id="PTHR30069">
    <property type="entry name" value="TONB-DEPENDENT OUTER MEMBRANE RECEPTOR"/>
    <property type="match status" value="1"/>
</dbReference>
<sequence>MRITCTILTARQHSGSGGNTLRPDLRSAATLGVSVLALASIAAPSLARAQDTDERSAEQAREKADGEFLGTIDIGESTRAIRTDTATPITSINREEIEDRQANTIAELIDSIPGVTIVNGSTPIGSGINIRGFGATGTYGTDQKVLVLVDGATNGSEELYRIGTQLFTDPLLYKSASVLRGTVGSFEYGSGVIGGTVILETSDAYDYLGGKTGFTVNQNLSGASNGGGFATSTTLAAMPSENVEFLANYSYRTSGNQEDGHGERIENSAFSLPSFLVKGAVHFGADNAHTLKASFSQTTTAERDKPYDSFGTTGGVFGNVDRDTKSRNLVVGYYYEPLGTDAINLSLVYTRAQQDIEQSYIPYSSPVFGEVGTPVTDADQRYVTSKVTLKNAALFATGSVRHNLRVGLEYIDKDRLDASSAPGGTDRRMAAFAVDEIGLFRGFTVTPAVRWETSNVKGELDDGSNASYTNEGLMGGVSARYELPFGFSVFGSWAKTRSMPIIDDLENVAYMNQPEKSRSWEAGAAFDRTGIFTPNDRFAIKANYYDTDLTDNTSYSGVAEVYLEGVEIEASYATPSGFYLDFNGNIVSGTQLSTGGALSDWGNLPQNTYQLALGKRFGDHLDVRWEGVLAEDLDTDGTVEQGYDVHNLRASFSPEVGFLKFLTFRVSVENIFDTYYVPALATRPALGRNFKGAVSVQF</sequence>
<proteinExistence type="inferred from homology"/>
<evidence type="ECO:0000256" key="6">
    <source>
        <dbReference type="ARBA" id="ARBA00023136"/>
    </source>
</evidence>
<evidence type="ECO:0000256" key="2">
    <source>
        <dbReference type="ARBA" id="ARBA00009810"/>
    </source>
</evidence>
<keyword evidence="5 8" id="KW-0812">Transmembrane</keyword>
<dbReference type="Gene3D" id="2.40.170.20">
    <property type="entry name" value="TonB-dependent receptor, beta-barrel domain"/>
    <property type="match status" value="1"/>
</dbReference>
<dbReference type="Proteomes" id="UP000677126">
    <property type="component" value="Chromosome"/>
</dbReference>
<evidence type="ECO:0000259" key="9">
    <source>
        <dbReference type="Pfam" id="PF07715"/>
    </source>
</evidence>
<dbReference type="PANTHER" id="PTHR30069:SF41">
    <property type="entry name" value="HEME_HEMOPEXIN UTILIZATION PROTEIN C"/>
    <property type="match status" value="1"/>
</dbReference>
<evidence type="ECO:0000313" key="11">
    <source>
        <dbReference type="Proteomes" id="UP000677126"/>
    </source>
</evidence>
<reference evidence="10 11" key="1">
    <citation type="journal article" date="2021" name="Int. J. Syst. Evol. Microbiol.">
        <title>Novosphingobium decolorationis sp. nov., an aniline blue-decolourizing bacterium isolated from East Pacific sediment.</title>
        <authorList>
            <person name="Chen X."/>
            <person name="Dong B."/>
            <person name="Chen T."/>
            <person name="Ren N."/>
            <person name="Wang J."/>
            <person name="Xu Y."/>
            <person name="Yang J."/>
            <person name="Zhu S."/>
            <person name="Chen J."/>
        </authorList>
    </citation>
    <scope>NUCLEOTIDE SEQUENCE [LARGE SCALE GENOMIC DNA]</scope>
    <source>
        <strain evidence="10 11">502str22</strain>
    </source>
</reference>
<name>A0ABX8ECD9_9SPHN</name>
<evidence type="ECO:0000313" key="10">
    <source>
        <dbReference type="EMBL" id="QVM85811.1"/>
    </source>
</evidence>
<feature type="domain" description="TonB-dependent receptor plug" evidence="9">
    <location>
        <begin position="84"/>
        <end position="196"/>
    </location>
</feature>
<dbReference type="InterPro" id="IPR012910">
    <property type="entry name" value="Plug_dom"/>
</dbReference>
<keyword evidence="3 8" id="KW-0813">Transport</keyword>
<evidence type="ECO:0000256" key="7">
    <source>
        <dbReference type="ARBA" id="ARBA00023237"/>
    </source>
</evidence>
<keyword evidence="10" id="KW-0675">Receptor</keyword>
<protein>
    <submittedName>
        <fullName evidence="10">TonB-dependent receptor</fullName>
    </submittedName>
</protein>
<dbReference type="InterPro" id="IPR039426">
    <property type="entry name" value="TonB-dep_rcpt-like"/>
</dbReference>
<dbReference type="CDD" id="cd01347">
    <property type="entry name" value="ligand_gated_channel"/>
    <property type="match status" value="1"/>
</dbReference>
<evidence type="ECO:0000256" key="8">
    <source>
        <dbReference type="PROSITE-ProRule" id="PRU01360"/>
    </source>
</evidence>
<keyword evidence="4 8" id="KW-1134">Transmembrane beta strand</keyword>
<keyword evidence="6 8" id="KW-0472">Membrane</keyword>
<dbReference type="InterPro" id="IPR037066">
    <property type="entry name" value="Plug_dom_sf"/>
</dbReference>
<evidence type="ECO:0000256" key="1">
    <source>
        <dbReference type="ARBA" id="ARBA00004571"/>
    </source>
</evidence>
<dbReference type="Pfam" id="PF07715">
    <property type="entry name" value="Plug"/>
    <property type="match status" value="1"/>
</dbReference>
<evidence type="ECO:0000256" key="3">
    <source>
        <dbReference type="ARBA" id="ARBA00022448"/>
    </source>
</evidence>
<keyword evidence="7 8" id="KW-0998">Cell outer membrane</keyword>
<evidence type="ECO:0000256" key="4">
    <source>
        <dbReference type="ARBA" id="ARBA00022452"/>
    </source>
</evidence>
<dbReference type="PROSITE" id="PS52016">
    <property type="entry name" value="TONB_DEPENDENT_REC_3"/>
    <property type="match status" value="1"/>
</dbReference>
<dbReference type="Gene3D" id="2.170.130.10">
    <property type="entry name" value="TonB-dependent receptor, plug domain"/>
    <property type="match status" value="1"/>
</dbReference>
<dbReference type="SUPFAM" id="SSF56935">
    <property type="entry name" value="Porins"/>
    <property type="match status" value="1"/>
</dbReference>
<dbReference type="InterPro" id="IPR036942">
    <property type="entry name" value="Beta-barrel_TonB_sf"/>
</dbReference>
<organism evidence="10 11">
    <name type="scientific">Novosphingobium decolorationis</name>
    <dbReference type="NCBI Taxonomy" id="2698673"/>
    <lineage>
        <taxon>Bacteria</taxon>
        <taxon>Pseudomonadati</taxon>
        <taxon>Pseudomonadota</taxon>
        <taxon>Alphaproteobacteria</taxon>
        <taxon>Sphingomonadales</taxon>
        <taxon>Sphingomonadaceae</taxon>
        <taxon>Novosphingobium</taxon>
    </lineage>
</organism>
<accession>A0ABX8ECD9</accession>
<evidence type="ECO:0000256" key="5">
    <source>
        <dbReference type="ARBA" id="ARBA00022692"/>
    </source>
</evidence>
<comment type="subcellular location">
    <subcellularLocation>
        <location evidence="1 8">Cell outer membrane</location>
        <topology evidence="1 8">Multi-pass membrane protein</topology>
    </subcellularLocation>
</comment>